<dbReference type="AlphaFoldDB" id="A0A1E7ESL9"/>
<evidence type="ECO:0000313" key="3">
    <source>
        <dbReference type="Proteomes" id="UP000095751"/>
    </source>
</evidence>
<sequence length="151" mass="17417">MSTSDNNHGINSDRGDTIGFSINNNDNNNNNNNNKRRCHSMAMPILPKFYNNNSNSNNSNNNKYEAIEIATTAENTSTARTSLMYDDGNNDDEEHDTSATHYYAYNRHDHDQHAQHRRNTLPPKFIRRPTIRDPVDLAYSIEEFVRNLNNK</sequence>
<evidence type="ECO:0000256" key="1">
    <source>
        <dbReference type="SAM" id="MobiDB-lite"/>
    </source>
</evidence>
<keyword evidence="3" id="KW-1185">Reference proteome</keyword>
<proteinExistence type="predicted"/>
<gene>
    <name evidence="2" type="ORF">FRACYDRAFT_249217</name>
</gene>
<organism evidence="2 3">
    <name type="scientific">Fragilariopsis cylindrus CCMP1102</name>
    <dbReference type="NCBI Taxonomy" id="635003"/>
    <lineage>
        <taxon>Eukaryota</taxon>
        <taxon>Sar</taxon>
        <taxon>Stramenopiles</taxon>
        <taxon>Ochrophyta</taxon>
        <taxon>Bacillariophyta</taxon>
        <taxon>Bacillariophyceae</taxon>
        <taxon>Bacillariophycidae</taxon>
        <taxon>Bacillariales</taxon>
        <taxon>Bacillariaceae</taxon>
        <taxon>Fragilariopsis</taxon>
    </lineage>
</organism>
<name>A0A1E7ESL9_9STRA</name>
<dbReference type="EMBL" id="KV784378">
    <property type="protein sequence ID" value="OEU08872.1"/>
    <property type="molecule type" value="Genomic_DNA"/>
</dbReference>
<reference evidence="2 3" key="1">
    <citation type="submission" date="2016-09" db="EMBL/GenBank/DDBJ databases">
        <title>Extensive genetic diversity and differential bi-allelic expression allows diatom success in the polar Southern Ocean.</title>
        <authorList>
            <consortium name="DOE Joint Genome Institute"/>
            <person name="Mock T."/>
            <person name="Otillar R.P."/>
            <person name="Strauss J."/>
            <person name="Dupont C."/>
            <person name="Frickenhaus S."/>
            <person name="Maumus F."/>
            <person name="Mcmullan M."/>
            <person name="Sanges R."/>
            <person name="Schmutz J."/>
            <person name="Toseland A."/>
            <person name="Valas R."/>
            <person name="Veluchamy A."/>
            <person name="Ward B.J."/>
            <person name="Allen A."/>
            <person name="Barry K."/>
            <person name="Falciatore A."/>
            <person name="Ferrante M."/>
            <person name="Fortunato A.E."/>
            <person name="Gloeckner G."/>
            <person name="Gruber A."/>
            <person name="Hipkin R."/>
            <person name="Janech M."/>
            <person name="Kroth P."/>
            <person name="Leese F."/>
            <person name="Lindquist E."/>
            <person name="Lyon B.R."/>
            <person name="Martin J."/>
            <person name="Mayer C."/>
            <person name="Parker M."/>
            <person name="Quesneville H."/>
            <person name="Raymond J."/>
            <person name="Uhlig C."/>
            <person name="Valentin K.U."/>
            <person name="Worden A.Z."/>
            <person name="Armbrust E.V."/>
            <person name="Bowler C."/>
            <person name="Green B."/>
            <person name="Moulton V."/>
            <person name="Van Oosterhout C."/>
            <person name="Grigoriev I."/>
        </authorList>
    </citation>
    <scope>NUCLEOTIDE SEQUENCE [LARGE SCALE GENOMIC DNA]</scope>
    <source>
        <strain evidence="2 3">CCMP1102</strain>
    </source>
</reference>
<protein>
    <submittedName>
        <fullName evidence="2">Uncharacterized protein</fullName>
    </submittedName>
</protein>
<feature type="compositionally biased region" description="Low complexity" evidence="1">
    <location>
        <begin position="23"/>
        <end position="33"/>
    </location>
</feature>
<evidence type="ECO:0000313" key="2">
    <source>
        <dbReference type="EMBL" id="OEU08872.1"/>
    </source>
</evidence>
<feature type="compositionally biased region" description="Polar residues" evidence="1">
    <location>
        <begin position="1"/>
        <end position="10"/>
    </location>
</feature>
<dbReference type="InParanoid" id="A0A1E7ESL9"/>
<dbReference type="KEGG" id="fcy:FRACYDRAFT_249217"/>
<feature type="region of interest" description="Disordered" evidence="1">
    <location>
        <begin position="1"/>
        <end position="37"/>
    </location>
</feature>
<accession>A0A1E7ESL9</accession>
<dbReference type="Proteomes" id="UP000095751">
    <property type="component" value="Unassembled WGS sequence"/>
</dbReference>